<dbReference type="Proteomes" id="UP000249393">
    <property type="component" value="Unassembled WGS sequence"/>
</dbReference>
<organism evidence="1 2">
    <name type="scientific">Caulobacter segnis</name>
    <dbReference type="NCBI Taxonomy" id="88688"/>
    <lineage>
        <taxon>Bacteria</taxon>
        <taxon>Pseudomonadati</taxon>
        <taxon>Pseudomonadota</taxon>
        <taxon>Alphaproteobacteria</taxon>
        <taxon>Caulobacterales</taxon>
        <taxon>Caulobacteraceae</taxon>
        <taxon>Caulobacter</taxon>
    </lineage>
</organism>
<evidence type="ECO:0000313" key="1">
    <source>
        <dbReference type="EMBL" id="PZR36473.1"/>
    </source>
</evidence>
<dbReference type="EMBL" id="QFQZ01000006">
    <property type="protein sequence ID" value="PZR36473.1"/>
    <property type="molecule type" value="Genomic_DNA"/>
</dbReference>
<comment type="caution">
    <text evidence="1">The sequence shown here is derived from an EMBL/GenBank/DDBJ whole genome shotgun (WGS) entry which is preliminary data.</text>
</comment>
<reference evidence="1 2" key="1">
    <citation type="submission" date="2017-08" db="EMBL/GenBank/DDBJ databases">
        <title>Infants hospitalized years apart are colonized by the same room-sourced microbial strains.</title>
        <authorList>
            <person name="Brooks B."/>
            <person name="Olm M.R."/>
            <person name="Firek B.A."/>
            <person name="Baker R."/>
            <person name="Thomas B.C."/>
            <person name="Morowitz M.J."/>
            <person name="Banfield J.F."/>
        </authorList>
    </citation>
    <scope>NUCLEOTIDE SEQUENCE [LARGE SCALE GENOMIC DNA]</scope>
    <source>
        <strain evidence="1">S2_003_000_R2_4</strain>
    </source>
</reference>
<accession>A0A2W5VF38</accession>
<sequence>MPRAVAHPKAAVGHDGGAFSSWLRGIGEALRHPWRFMTVDLTKPASAPKPVEPFERLRAAAGSSDPGCVEARKLLRVATLRGLAAATGKPMPKLRP</sequence>
<protein>
    <submittedName>
        <fullName evidence="1">Uncharacterized protein</fullName>
    </submittedName>
</protein>
<gene>
    <name evidence="1" type="ORF">DI526_03280</name>
</gene>
<evidence type="ECO:0000313" key="2">
    <source>
        <dbReference type="Proteomes" id="UP000249393"/>
    </source>
</evidence>
<proteinExistence type="predicted"/>
<name>A0A2W5VF38_9CAUL</name>
<dbReference type="AlphaFoldDB" id="A0A2W5VF38"/>